<keyword evidence="3" id="KW-0548">Nucleotidyltransferase</keyword>
<dbReference type="PANTHER" id="PTHR37984:SF5">
    <property type="entry name" value="PROTEIN NYNRIN-LIKE"/>
    <property type="match status" value="1"/>
</dbReference>
<reference evidence="10 11" key="1">
    <citation type="journal article" date="2024" name="G3 (Bethesda)">
        <title>Genome assembly of Hibiscus sabdariffa L. provides insights into metabolisms of medicinal natural products.</title>
        <authorList>
            <person name="Kim T."/>
        </authorList>
    </citation>
    <scope>NUCLEOTIDE SEQUENCE [LARGE SCALE GENOMIC DNA]</scope>
    <source>
        <strain evidence="10">TK-2024</strain>
        <tissue evidence="10">Old leaves</tissue>
    </source>
</reference>
<dbReference type="CDD" id="cd09274">
    <property type="entry name" value="RNase_HI_RT_Ty3"/>
    <property type="match status" value="1"/>
</dbReference>
<evidence type="ECO:0000313" key="10">
    <source>
        <dbReference type="EMBL" id="KAK8506990.1"/>
    </source>
</evidence>
<dbReference type="EC" id="2.7.7.49" evidence="1"/>
<dbReference type="CDD" id="cd00303">
    <property type="entry name" value="retropepsin_like"/>
    <property type="match status" value="1"/>
</dbReference>
<feature type="domain" description="Reverse transcriptase" evidence="8">
    <location>
        <begin position="639"/>
        <end position="795"/>
    </location>
</feature>
<dbReference type="InterPro" id="IPR041373">
    <property type="entry name" value="RT_RNaseH"/>
</dbReference>
<keyword evidence="11" id="KW-1185">Reference proteome</keyword>
<evidence type="ECO:0000256" key="4">
    <source>
        <dbReference type="ARBA" id="ARBA00022722"/>
    </source>
</evidence>
<dbReference type="Gene3D" id="2.40.70.10">
    <property type="entry name" value="Acid Proteases"/>
    <property type="match status" value="1"/>
</dbReference>
<accession>A0ABR2BIM2</accession>
<evidence type="ECO:0000256" key="2">
    <source>
        <dbReference type="ARBA" id="ARBA00022679"/>
    </source>
</evidence>
<keyword evidence="7" id="KW-0695">RNA-directed DNA polymerase</keyword>
<organism evidence="10 11">
    <name type="scientific">Hibiscus sabdariffa</name>
    <name type="common">roselle</name>
    <dbReference type="NCBI Taxonomy" id="183260"/>
    <lineage>
        <taxon>Eukaryota</taxon>
        <taxon>Viridiplantae</taxon>
        <taxon>Streptophyta</taxon>
        <taxon>Embryophyta</taxon>
        <taxon>Tracheophyta</taxon>
        <taxon>Spermatophyta</taxon>
        <taxon>Magnoliopsida</taxon>
        <taxon>eudicotyledons</taxon>
        <taxon>Gunneridae</taxon>
        <taxon>Pentapetalae</taxon>
        <taxon>rosids</taxon>
        <taxon>malvids</taxon>
        <taxon>Malvales</taxon>
        <taxon>Malvaceae</taxon>
        <taxon>Malvoideae</taxon>
        <taxon>Hibiscus</taxon>
    </lineage>
</organism>
<dbReference type="SUPFAM" id="SSF56672">
    <property type="entry name" value="DNA/RNA polymerases"/>
    <property type="match status" value="1"/>
</dbReference>
<sequence>MLKNLHRPTEVQDARAVSCVHCEGHHNANDCPAMHESASYVGNYNRNANNPYSNTYNPGWRQHPNFSWGNQGGANASNAIRQQNLNAPPGFQTNMPWQSEAKGHASTSHNSSLEAMMQEFISSTKTLLHDHSTTIKNQGNLLQTQGALLQSHGSSLHALENQVGQIAQALQVRPQATPTSPLEESEVRDTVQKKEGREEVLITKPSGGQCANTTTKAVPTQSTEDVRLPPPFPQRLKKHKEDTQFKKFVDMLDQLHIDVPFLEAIDQMPTYAKFLKDIITKKRKIERYETVATANEYANAVNEIPTKRNDPGSFIIPCSIGDNYVGKALCDLGSSVYLMPKSVFMKLGMETARPTTVILQLADRSHVRPEGKVEDLLVKVGRIIIDCEKGGFTMIVRDQTMTINVYNTIRYIDNDEECHSLQDSIATATAEDIDLCFNNSIQIEEFLHLQEEDQEEVDDSPFKEQQIKPFIPRSGMKFESLDFTEFVPPKSSLEIAPALELKPLPSHLKYVYLGANDTFPVIILSQLNANHEISVVNLLKQYKKALGWTMADLKGISPIICMHKILLDESYSTSVEPQRRLNPAMKKVVMKEIIKWLYAGIIYPISDSSWVSPVQCVPKKGGMIVVTNEANELLPTRTITGWRICMDYRKINKATKKDHFPLPFIDQMLDRLAGKAYYCFLDGYFGYNQIAIAPEDQKKTTFTCPYGTYAFRRMSFGLCNALATFQRCTLAVFSDMVEDHLEVFMDDFSVSGDSFDSCQGNLAKVLKRCEESDLVLNWEKCHFMVTEGTVLGHKISIEGIEVDKAKVEVIEKFPSPTTSAFKELKKRLISAPIVVPPDWTTPFELMCDASDYAVGTALGQRRGKLFDVIYYASRTLNDAQVNYTTTEKELLAVVFSFDKFRSYLIGTKVVVHTDHSAIKYLVTKKDAKPRLIRRILLLQEFVLEIRDRKGTENQIADHLSRLDNKSDCESNDEIRENFPDEEILYATTIHWYADIVNFLVSGGLPHELSSQG</sequence>
<dbReference type="CDD" id="cd01647">
    <property type="entry name" value="RT_LTR"/>
    <property type="match status" value="1"/>
</dbReference>
<dbReference type="Gene3D" id="3.10.10.10">
    <property type="entry name" value="HIV Type 1 Reverse Transcriptase, subunit A, domain 1"/>
    <property type="match status" value="1"/>
</dbReference>
<evidence type="ECO:0000259" key="9">
    <source>
        <dbReference type="Pfam" id="PF17917"/>
    </source>
</evidence>
<dbReference type="PANTHER" id="PTHR37984">
    <property type="entry name" value="PROTEIN CBG26694"/>
    <property type="match status" value="1"/>
</dbReference>
<evidence type="ECO:0000259" key="8">
    <source>
        <dbReference type="Pfam" id="PF00078"/>
    </source>
</evidence>
<dbReference type="EMBL" id="JBBPBM010000110">
    <property type="protein sequence ID" value="KAK8506990.1"/>
    <property type="molecule type" value="Genomic_DNA"/>
</dbReference>
<dbReference type="Gene3D" id="3.30.70.270">
    <property type="match status" value="1"/>
</dbReference>
<evidence type="ECO:0000256" key="1">
    <source>
        <dbReference type="ARBA" id="ARBA00012493"/>
    </source>
</evidence>
<feature type="domain" description="Reverse transcriptase RNase H-like" evidence="9">
    <location>
        <begin position="838"/>
        <end position="941"/>
    </location>
</feature>
<comment type="caution">
    <text evidence="10">The sequence shown here is derived from an EMBL/GenBank/DDBJ whole genome shotgun (WGS) entry which is preliminary data.</text>
</comment>
<dbReference type="InterPro" id="IPR043128">
    <property type="entry name" value="Rev_trsase/Diguanyl_cyclase"/>
</dbReference>
<dbReference type="InterPro" id="IPR000477">
    <property type="entry name" value="RT_dom"/>
</dbReference>
<name>A0ABR2BIM2_9ROSI</name>
<keyword evidence="4" id="KW-0540">Nuclease</keyword>
<gene>
    <name evidence="10" type="ORF">V6N12_041667</name>
</gene>
<dbReference type="Proteomes" id="UP001472677">
    <property type="component" value="Unassembled WGS sequence"/>
</dbReference>
<evidence type="ECO:0000313" key="11">
    <source>
        <dbReference type="Proteomes" id="UP001472677"/>
    </source>
</evidence>
<evidence type="ECO:0000256" key="6">
    <source>
        <dbReference type="ARBA" id="ARBA00022801"/>
    </source>
</evidence>
<keyword evidence="6" id="KW-0378">Hydrolase</keyword>
<evidence type="ECO:0000256" key="7">
    <source>
        <dbReference type="ARBA" id="ARBA00022918"/>
    </source>
</evidence>
<proteinExistence type="predicted"/>
<dbReference type="InterPro" id="IPR050951">
    <property type="entry name" value="Retrovirus_Pol_polyprotein"/>
</dbReference>
<protein>
    <recommendedName>
        <fullName evidence="1">RNA-directed DNA polymerase</fullName>
        <ecNumber evidence="1">2.7.7.49</ecNumber>
    </recommendedName>
</protein>
<keyword evidence="5" id="KW-0255">Endonuclease</keyword>
<dbReference type="Gene3D" id="3.10.20.370">
    <property type="match status" value="1"/>
</dbReference>
<evidence type="ECO:0000256" key="3">
    <source>
        <dbReference type="ARBA" id="ARBA00022695"/>
    </source>
</evidence>
<keyword evidence="2" id="KW-0808">Transferase</keyword>
<dbReference type="Pfam" id="PF00078">
    <property type="entry name" value="RVT_1"/>
    <property type="match status" value="1"/>
</dbReference>
<dbReference type="InterPro" id="IPR021109">
    <property type="entry name" value="Peptidase_aspartic_dom_sf"/>
</dbReference>
<dbReference type="InterPro" id="IPR043502">
    <property type="entry name" value="DNA/RNA_pol_sf"/>
</dbReference>
<dbReference type="Pfam" id="PF17917">
    <property type="entry name" value="RT_RNaseH"/>
    <property type="match status" value="1"/>
</dbReference>
<evidence type="ECO:0000256" key="5">
    <source>
        <dbReference type="ARBA" id="ARBA00022759"/>
    </source>
</evidence>